<keyword evidence="8" id="KW-0496">Mitochondrion</keyword>
<dbReference type="Pfam" id="PF00153">
    <property type="entry name" value="Mito_carr"/>
    <property type="match status" value="2"/>
</dbReference>
<evidence type="ECO:0000256" key="6">
    <source>
        <dbReference type="ARBA" id="ARBA00022792"/>
    </source>
</evidence>
<evidence type="ECO:0000256" key="9">
    <source>
        <dbReference type="ARBA" id="ARBA00023136"/>
    </source>
</evidence>
<keyword evidence="5" id="KW-0677">Repeat</keyword>
<dbReference type="Proteomes" id="UP000000600">
    <property type="component" value="Unassembled WGS sequence"/>
</dbReference>
<dbReference type="eggNOG" id="ENOG502S184">
    <property type="taxonomic scope" value="Eukaryota"/>
</dbReference>
<evidence type="ECO:0000256" key="11">
    <source>
        <dbReference type="RuleBase" id="RU000488"/>
    </source>
</evidence>
<dbReference type="OMA" id="DGFFPWG"/>
<comment type="subcellular location">
    <subcellularLocation>
        <location evidence="1">Mitochondrion inner membrane</location>
        <topology evidence="1">Multi-pass membrane protein</topology>
    </subcellularLocation>
</comment>
<keyword evidence="3 11" id="KW-0813">Transport</keyword>
<evidence type="ECO:0000256" key="2">
    <source>
        <dbReference type="ARBA" id="ARBA00006375"/>
    </source>
</evidence>
<evidence type="ECO:0000256" key="1">
    <source>
        <dbReference type="ARBA" id="ARBA00004448"/>
    </source>
</evidence>
<keyword evidence="6" id="KW-0999">Mitochondrion inner membrane</keyword>
<dbReference type="GeneID" id="5020238"/>
<keyword evidence="9 10" id="KW-0472">Membrane</keyword>
<proteinExistence type="inferred from homology"/>
<dbReference type="OrthoDB" id="434783at2759"/>
<dbReference type="InterPro" id="IPR023395">
    <property type="entry name" value="MCP_dom_sf"/>
</dbReference>
<dbReference type="GO" id="GO:0005743">
    <property type="term" value="C:mitochondrial inner membrane"/>
    <property type="evidence" value="ECO:0007669"/>
    <property type="project" value="UniProtKB-SubCell"/>
</dbReference>
<feature type="repeat" description="Solcar" evidence="10">
    <location>
        <begin position="28"/>
        <end position="114"/>
    </location>
</feature>
<dbReference type="HOGENOM" id="CLU_086209_0_0_1"/>
<name>A0C8D9_PARTE</name>
<accession>A0C8D9</accession>
<dbReference type="RefSeq" id="XP_001434453.1">
    <property type="nucleotide sequence ID" value="XM_001434416.1"/>
</dbReference>
<dbReference type="Gene3D" id="1.50.40.10">
    <property type="entry name" value="Mitochondrial carrier domain"/>
    <property type="match status" value="2"/>
</dbReference>
<evidence type="ECO:0000256" key="7">
    <source>
        <dbReference type="ARBA" id="ARBA00022989"/>
    </source>
</evidence>
<protein>
    <recommendedName>
        <fullName evidence="14">Mitochondrial carrier protein</fullName>
    </recommendedName>
</protein>
<dbReference type="SUPFAM" id="SSF103506">
    <property type="entry name" value="Mitochondrial carrier"/>
    <property type="match status" value="1"/>
</dbReference>
<dbReference type="InterPro" id="IPR051752">
    <property type="entry name" value="Mito_2-oxodicarb_carrier"/>
</dbReference>
<evidence type="ECO:0000256" key="3">
    <source>
        <dbReference type="ARBA" id="ARBA00022448"/>
    </source>
</evidence>
<dbReference type="EMBL" id="CT868050">
    <property type="protein sequence ID" value="CAK67056.1"/>
    <property type="molecule type" value="Genomic_DNA"/>
</dbReference>
<reference evidence="12 13" key="1">
    <citation type="journal article" date="2006" name="Nature">
        <title>Global trends of whole-genome duplications revealed by the ciliate Paramecium tetraurelia.</title>
        <authorList>
            <consortium name="Genoscope"/>
            <person name="Aury J.-M."/>
            <person name="Jaillon O."/>
            <person name="Duret L."/>
            <person name="Noel B."/>
            <person name="Jubin C."/>
            <person name="Porcel B.M."/>
            <person name="Segurens B."/>
            <person name="Daubin V."/>
            <person name="Anthouard V."/>
            <person name="Aiach N."/>
            <person name="Arnaiz O."/>
            <person name="Billaut A."/>
            <person name="Beisson J."/>
            <person name="Blanc I."/>
            <person name="Bouhouche K."/>
            <person name="Camara F."/>
            <person name="Duharcourt S."/>
            <person name="Guigo R."/>
            <person name="Gogendeau D."/>
            <person name="Katinka M."/>
            <person name="Keller A.-M."/>
            <person name="Kissmehl R."/>
            <person name="Klotz C."/>
            <person name="Koll F."/>
            <person name="Le Moue A."/>
            <person name="Lepere C."/>
            <person name="Malinsky S."/>
            <person name="Nowacki M."/>
            <person name="Nowak J.K."/>
            <person name="Plattner H."/>
            <person name="Poulain J."/>
            <person name="Ruiz F."/>
            <person name="Serrano V."/>
            <person name="Zagulski M."/>
            <person name="Dessen P."/>
            <person name="Betermier M."/>
            <person name="Weissenbach J."/>
            <person name="Scarpelli C."/>
            <person name="Schachter V."/>
            <person name="Sperling L."/>
            <person name="Meyer E."/>
            <person name="Cohen J."/>
            <person name="Wincker P."/>
        </authorList>
    </citation>
    <scope>NUCLEOTIDE SEQUENCE [LARGE SCALE GENOMIC DNA]</scope>
    <source>
        <strain evidence="12 13">Stock d4-2</strain>
    </source>
</reference>
<keyword evidence="4 10" id="KW-0812">Transmembrane</keyword>
<evidence type="ECO:0000256" key="4">
    <source>
        <dbReference type="ARBA" id="ARBA00022692"/>
    </source>
</evidence>
<dbReference type="InParanoid" id="A0C8D9"/>
<evidence type="ECO:0008006" key="14">
    <source>
        <dbReference type="Google" id="ProtNLM"/>
    </source>
</evidence>
<organism evidence="12 13">
    <name type="scientific">Paramecium tetraurelia</name>
    <dbReference type="NCBI Taxonomy" id="5888"/>
    <lineage>
        <taxon>Eukaryota</taxon>
        <taxon>Sar</taxon>
        <taxon>Alveolata</taxon>
        <taxon>Ciliophora</taxon>
        <taxon>Intramacronucleata</taxon>
        <taxon>Oligohymenophorea</taxon>
        <taxon>Peniculida</taxon>
        <taxon>Parameciidae</taxon>
        <taxon>Paramecium</taxon>
    </lineage>
</organism>
<keyword evidence="7" id="KW-1133">Transmembrane helix</keyword>
<dbReference type="PROSITE" id="PS50920">
    <property type="entry name" value="SOLCAR"/>
    <property type="match status" value="2"/>
</dbReference>
<evidence type="ECO:0000256" key="10">
    <source>
        <dbReference type="PROSITE-ProRule" id="PRU00282"/>
    </source>
</evidence>
<comment type="similarity">
    <text evidence="2 11">Belongs to the mitochondrial carrier (TC 2.A.29) family.</text>
</comment>
<evidence type="ECO:0000256" key="5">
    <source>
        <dbReference type="ARBA" id="ARBA00022737"/>
    </source>
</evidence>
<evidence type="ECO:0000313" key="12">
    <source>
        <dbReference type="EMBL" id="CAK67056.1"/>
    </source>
</evidence>
<dbReference type="PANTHER" id="PTHR46356:SF1">
    <property type="entry name" value="MITOCHONDRIAL 2-OXODICARBOXYLATE CARRIER"/>
    <property type="match status" value="1"/>
</dbReference>
<dbReference type="KEGG" id="ptm:GSPATT00036189001"/>
<gene>
    <name evidence="12" type="ORF">GSPATT00036189001</name>
</gene>
<sequence length="303" mass="35157">MYHYTLQLPLILEFLQSLNLFIYLCGMTDYLKAVIETQLIGAFRVAITMPLEHVLDRIKTYKQSKLGITYLQSFRDIKGARGYLGLYDGFYPSFLRNMFKQYYRWPMMIFIPSFLKDHIDNSSLNKILTGISIGLFESCLITPFERLKTLKMTTMSTGFGYLKYITLDSIYVGFRIQTTRQVVSWTNYLYWDHKLRYALKGDPSQKLSLVNGLIASFISSVLNIMAVHPIDTLKTLVQMESNQGYRKIPLFQAFQLVFQQHGLSGLYAGWQARIIAYFCQAALTTPTIDYLERNYGIAKRNDK</sequence>
<keyword evidence="13" id="KW-1185">Reference proteome</keyword>
<dbReference type="InterPro" id="IPR018108">
    <property type="entry name" value="MCP_transmembrane"/>
</dbReference>
<evidence type="ECO:0000313" key="13">
    <source>
        <dbReference type="Proteomes" id="UP000000600"/>
    </source>
</evidence>
<dbReference type="PANTHER" id="PTHR46356">
    <property type="entry name" value="MITOCHONDRIAL 2-OXODICARBOXYLATE CARRIER"/>
    <property type="match status" value="1"/>
</dbReference>
<dbReference type="AlphaFoldDB" id="A0C8D9"/>
<dbReference type="STRING" id="5888.A0C8D9"/>
<evidence type="ECO:0000256" key="8">
    <source>
        <dbReference type="ARBA" id="ARBA00023128"/>
    </source>
</evidence>
<feature type="repeat" description="Solcar" evidence="10">
    <location>
        <begin position="207"/>
        <end position="294"/>
    </location>
</feature>